<organism evidence="8 9">
    <name type="scientific">Paracoccus onubensis</name>
    <dbReference type="NCBI Taxonomy" id="1675788"/>
    <lineage>
        <taxon>Bacteria</taxon>
        <taxon>Pseudomonadati</taxon>
        <taxon>Pseudomonadota</taxon>
        <taxon>Alphaproteobacteria</taxon>
        <taxon>Rhodobacterales</taxon>
        <taxon>Paracoccaceae</taxon>
        <taxon>Paracoccus</taxon>
    </lineage>
</organism>
<keyword evidence="9" id="KW-1185">Reference proteome</keyword>
<evidence type="ECO:0000259" key="7">
    <source>
        <dbReference type="Pfam" id="PF00425"/>
    </source>
</evidence>
<evidence type="ECO:0000313" key="8">
    <source>
        <dbReference type="EMBL" id="RJE89165.1"/>
    </source>
</evidence>
<dbReference type="InterPro" id="IPR015890">
    <property type="entry name" value="Chorismate_C"/>
</dbReference>
<dbReference type="AlphaFoldDB" id="A0A418T7F5"/>
<dbReference type="EC" id="5.4.4.2" evidence="3"/>
<dbReference type="EMBL" id="QZCG01000001">
    <property type="protein sequence ID" value="RJE89165.1"/>
    <property type="molecule type" value="Genomic_DNA"/>
</dbReference>
<accession>A0A418T7F5</accession>
<dbReference type="Proteomes" id="UP000284202">
    <property type="component" value="Unassembled WGS sequence"/>
</dbReference>
<comment type="similarity">
    <text evidence="2">Belongs to the isochorismate synthase family.</text>
</comment>
<evidence type="ECO:0000256" key="2">
    <source>
        <dbReference type="ARBA" id="ARBA00005297"/>
    </source>
</evidence>
<reference evidence="9" key="1">
    <citation type="submission" date="2018-09" db="EMBL/GenBank/DDBJ databases">
        <title>Acidovorax cavernicola nov. sp. isolated from Gruta de las Maravillas (Aracena, Spain).</title>
        <authorList>
            <person name="Jurado V."/>
            <person name="Gutierrez-Patricio S."/>
            <person name="Gonzalez-Pimentel J.L."/>
            <person name="Miller A.Z."/>
            <person name="Laiz L."/>
            <person name="Saiz-Jimenez C."/>
        </authorList>
    </citation>
    <scope>NUCLEOTIDE SEQUENCE [LARGE SCALE GENOMIC DNA]</scope>
    <source>
        <strain evidence="9">1011MAR3C25</strain>
    </source>
</reference>
<keyword evidence="4 8" id="KW-0413">Isomerase</keyword>
<protein>
    <recommendedName>
        <fullName evidence="3">isochorismate synthase</fullName>
        <ecNumber evidence="3">5.4.4.2</ecNumber>
    </recommendedName>
    <alternativeName>
        <fullName evidence="5">Isochorismate mutase</fullName>
    </alternativeName>
</protein>
<dbReference type="RefSeq" id="WP_119744843.1">
    <property type="nucleotide sequence ID" value="NZ_QZCG01000001.1"/>
</dbReference>
<sequence length="388" mass="41044">MTSMLQDFMPDRAETTLPYFTFGGARGFVAGRGAARPVARGPAETLEERVTTALSSAGADAAIGGALPFDRDADDYLWLTDRLSYEISPATDRAPASTVGVQAEPSARIYAEAVARALRIMEDETGDERLRKIVLARTLAVQAERSISLPGLLSRLTEDPAATAYQVALPHSPERQGRFLVGATPELLVEKSGSRVSSFPLAGSARRSRDPQADAAAASGLAASEKDRREHAMVVEYILDTLSPYCRELGAPEGTGLTSTRSMWHLGTRLEGVLKENDIPSVVLAGCLHPTPAVCGLPRERAAGLIRDLEPVDRDFYAGAVGWSTANGDGSWYVAIRCAEICGSRARLYAGAGIVPGSDPAAEAAETAAKFEALLRAFGLPSATGIAQ</sequence>
<evidence type="ECO:0000313" key="9">
    <source>
        <dbReference type="Proteomes" id="UP000284202"/>
    </source>
</evidence>
<dbReference type="NCBIfam" id="TIGR00543">
    <property type="entry name" value="isochor_syn"/>
    <property type="match status" value="1"/>
</dbReference>
<feature type="compositionally biased region" description="Low complexity" evidence="6">
    <location>
        <begin position="213"/>
        <end position="222"/>
    </location>
</feature>
<dbReference type="PANTHER" id="PTHR42839:SF2">
    <property type="entry name" value="ISOCHORISMATE SYNTHASE ENTC"/>
    <property type="match status" value="1"/>
</dbReference>
<dbReference type="OrthoDB" id="9806579at2"/>
<evidence type="ECO:0000256" key="4">
    <source>
        <dbReference type="ARBA" id="ARBA00023235"/>
    </source>
</evidence>
<evidence type="ECO:0000256" key="3">
    <source>
        <dbReference type="ARBA" id="ARBA00012824"/>
    </source>
</evidence>
<proteinExistence type="inferred from homology"/>
<name>A0A418T7F5_9RHOB</name>
<dbReference type="InterPro" id="IPR004561">
    <property type="entry name" value="IsoChor_synthase"/>
</dbReference>
<dbReference type="Gene3D" id="3.60.120.10">
    <property type="entry name" value="Anthranilate synthase"/>
    <property type="match status" value="1"/>
</dbReference>
<dbReference type="SUPFAM" id="SSF56322">
    <property type="entry name" value="ADC synthase"/>
    <property type="match status" value="1"/>
</dbReference>
<comment type="caution">
    <text evidence="8">The sequence shown here is derived from an EMBL/GenBank/DDBJ whole genome shotgun (WGS) entry which is preliminary data.</text>
</comment>
<evidence type="ECO:0000256" key="5">
    <source>
        <dbReference type="ARBA" id="ARBA00041564"/>
    </source>
</evidence>
<evidence type="ECO:0000256" key="6">
    <source>
        <dbReference type="SAM" id="MobiDB-lite"/>
    </source>
</evidence>
<evidence type="ECO:0000256" key="1">
    <source>
        <dbReference type="ARBA" id="ARBA00000799"/>
    </source>
</evidence>
<comment type="catalytic activity">
    <reaction evidence="1">
        <text>chorismate = isochorismate</text>
        <dbReference type="Rhea" id="RHEA:18985"/>
        <dbReference type="ChEBI" id="CHEBI:29748"/>
        <dbReference type="ChEBI" id="CHEBI:29780"/>
        <dbReference type="EC" id="5.4.4.2"/>
    </reaction>
</comment>
<gene>
    <name evidence="8" type="ORF">D3P04_00470</name>
</gene>
<dbReference type="GO" id="GO:0008909">
    <property type="term" value="F:isochorismate synthase activity"/>
    <property type="evidence" value="ECO:0007669"/>
    <property type="project" value="UniProtKB-EC"/>
</dbReference>
<feature type="domain" description="Chorismate-utilising enzyme C-terminal" evidence="7">
    <location>
        <begin position="109"/>
        <end position="370"/>
    </location>
</feature>
<dbReference type="PANTHER" id="PTHR42839">
    <property type="entry name" value="ISOCHORISMATE SYNTHASE ENTC"/>
    <property type="match status" value="1"/>
</dbReference>
<dbReference type="GO" id="GO:0009697">
    <property type="term" value="P:salicylic acid biosynthetic process"/>
    <property type="evidence" value="ECO:0007669"/>
    <property type="project" value="TreeGrafter"/>
</dbReference>
<dbReference type="Pfam" id="PF00425">
    <property type="entry name" value="Chorismate_bind"/>
    <property type="match status" value="1"/>
</dbReference>
<dbReference type="InterPro" id="IPR005801">
    <property type="entry name" value="ADC_synthase"/>
</dbReference>
<feature type="region of interest" description="Disordered" evidence="6">
    <location>
        <begin position="199"/>
        <end position="222"/>
    </location>
</feature>